<comment type="caution">
    <text evidence="5">The sequence shown here is derived from an EMBL/GenBank/DDBJ whole genome shotgun (WGS) entry which is preliminary data.</text>
</comment>
<dbReference type="PANTHER" id="PTHR46333:SF2">
    <property type="entry name" value="CYTOKINESIS PROTEIN 3"/>
    <property type="match status" value="1"/>
</dbReference>
<evidence type="ECO:0000313" key="5">
    <source>
        <dbReference type="EMBL" id="KAH3661520.1"/>
    </source>
</evidence>
<sequence length="714" mass="81741">MSVPSPPFKVQATWSWGGNNKEKDLGFIEGDIIDVSKITPDGQWCYGLSLRSKLKGRFPIKYVRVLQITKSDSRKSLLELRESKSSRSLRLTPSASTASFHRESSVSTPTDITNFNESPPPPPKHQYSTYDKLFTNSFSQRILDSSALSTDTERSSYFGHSDFSATSAGSFMRHKESKFQSSMTDGNKSDLFSSMLEKGPNAKHPKFFRKFLGKKADYEPTLDDRIFSTNLDKLEEATIVESPAPVDTQLSRTRTLNGRDRANRKSRVVQQDPELILQPHKAISELNLDEKTSYTAPSVLSVSSLGFVDRYVNDLPDDRFVGPNEIMNNRILPRFSTPVEQLRAIYFYLTTRFEIVKKPLEKLSAKISPSESVLSDIMHRKRCTSHQLTWLFYIMASHLDLEMEIVLGRFKTPFELLDSNLNLNHSWISVLVDGEYRFVDVGLGNHTHPNNNDLNLVDANSIQSNSNFYFLTKPLELLYTHVPMHQDQQHVVPPLDPLVQLALPPLYFAFINHRLSLYKFSHSLFRLTDYELIEFDLEVPENLDLRALVRSFDGDSQTEAFVQTYTRKEKRLAKIKAVLPPRCSLGFVCVYARSTLSVSSNFSMVISLPCSHKGKYKPIEWVKLNDNNHQLNIDLYIKQPQIFDLIQTVPYNFQLTCSNRDLKCNLVSPSGSFHLLQYKNGAYELVKRLKEPGLWRLVVQKKDSLHVYAEWKCS</sequence>
<dbReference type="Gene3D" id="2.30.30.40">
    <property type="entry name" value="SH3 Domains"/>
    <property type="match status" value="1"/>
</dbReference>
<dbReference type="EMBL" id="JAEUBE010000439">
    <property type="protein sequence ID" value="KAH3661520.1"/>
    <property type="molecule type" value="Genomic_DNA"/>
</dbReference>
<dbReference type="PANTHER" id="PTHR46333">
    <property type="entry name" value="CYTOKINESIS PROTEIN 3"/>
    <property type="match status" value="1"/>
</dbReference>
<dbReference type="InterPro" id="IPR001452">
    <property type="entry name" value="SH3_domain"/>
</dbReference>
<dbReference type="SMART" id="SM00326">
    <property type="entry name" value="SH3"/>
    <property type="match status" value="1"/>
</dbReference>
<dbReference type="InterPro" id="IPR052557">
    <property type="entry name" value="CAP/Cytokinesis_protein"/>
</dbReference>
<dbReference type="AlphaFoldDB" id="A0A9P8T135"/>
<dbReference type="SUPFAM" id="SSF50044">
    <property type="entry name" value="SH3-domain"/>
    <property type="match status" value="1"/>
</dbReference>
<keyword evidence="6" id="KW-1185">Reference proteome</keyword>
<evidence type="ECO:0000256" key="3">
    <source>
        <dbReference type="SAM" id="MobiDB-lite"/>
    </source>
</evidence>
<dbReference type="InterPro" id="IPR038765">
    <property type="entry name" value="Papain-like_cys_pep_sf"/>
</dbReference>
<dbReference type="OrthoDB" id="6129702at2759"/>
<reference evidence="5" key="1">
    <citation type="journal article" date="2021" name="Open Biol.">
        <title>Shared evolutionary footprints suggest mitochondrial oxidative damage underlies multiple complex I losses in fungi.</title>
        <authorList>
            <person name="Schikora-Tamarit M.A."/>
            <person name="Marcet-Houben M."/>
            <person name="Nosek J."/>
            <person name="Gabaldon T."/>
        </authorList>
    </citation>
    <scope>NUCLEOTIDE SEQUENCE</scope>
    <source>
        <strain evidence="5">CBS6075</strain>
    </source>
</reference>
<reference evidence="5" key="2">
    <citation type="submission" date="2021-01" db="EMBL/GenBank/DDBJ databases">
        <authorList>
            <person name="Schikora-Tamarit M.A."/>
        </authorList>
    </citation>
    <scope>NUCLEOTIDE SEQUENCE</scope>
    <source>
        <strain evidence="5">CBS6075</strain>
    </source>
</reference>
<dbReference type="GO" id="GO:0110085">
    <property type="term" value="C:mitotic actomyosin contractile ring"/>
    <property type="evidence" value="ECO:0007669"/>
    <property type="project" value="TreeGrafter"/>
</dbReference>
<feature type="region of interest" description="Disordered" evidence="3">
    <location>
        <begin position="89"/>
        <end position="129"/>
    </location>
</feature>
<dbReference type="InterPro" id="IPR036028">
    <property type="entry name" value="SH3-like_dom_sf"/>
</dbReference>
<name>A0A9P8T135_9ASCO</name>
<dbReference type="RefSeq" id="XP_046058633.1">
    <property type="nucleotide sequence ID" value="XM_046207648.1"/>
</dbReference>
<dbReference type="SUPFAM" id="SSF54001">
    <property type="entry name" value="Cysteine proteinases"/>
    <property type="match status" value="1"/>
</dbReference>
<keyword evidence="1 2" id="KW-0728">SH3 domain</keyword>
<feature type="domain" description="SH3" evidence="4">
    <location>
        <begin position="5"/>
        <end position="68"/>
    </location>
</feature>
<dbReference type="InterPro" id="IPR056409">
    <property type="entry name" value="Ig_CYK3_C"/>
</dbReference>
<gene>
    <name evidence="5" type="ORF">OGAPHI_006368</name>
</gene>
<dbReference type="GO" id="GO:0140278">
    <property type="term" value="P:mitotic division septum assembly"/>
    <property type="evidence" value="ECO:0007669"/>
    <property type="project" value="TreeGrafter"/>
</dbReference>
<dbReference type="PROSITE" id="PS50002">
    <property type="entry name" value="SH3"/>
    <property type="match status" value="1"/>
</dbReference>
<proteinExistence type="predicted"/>
<evidence type="ECO:0000313" key="6">
    <source>
        <dbReference type="Proteomes" id="UP000769157"/>
    </source>
</evidence>
<dbReference type="Pfam" id="PF24584">
    <property type="entry name" value="Ig_CYK3_C"/>
    <property type="match status" value="1"/>
</dbReference>
<evidence type="ECO:0000259" key="4">
    <source>
        <dbReference type="PROSITE" id="PS50002"/>
    </source>
</evidence>
<feature type="compositionally biased region" description="Polar residues" evidence="3">
    <location>
        <begin position="93"/>
        <end position="117"/>
    </location>
</feature>
<organism evidence="5 6">
    <name type="scientific">Ogataea philodendri</name>
    <dbReference type="NCBI Taxonomy" id="1378263"/>
    <lineage>
        <taxon>Eukaryota</taxon>
        <taxon>Fungi</taxon>
        <taxon>Dikarya</taxon>
        <taxon>Ascomycota</taxon>
        <taxon>Saccharomycotina</taxon>
        <taxon>Pichiomycetes</taxon>
        <taxon>Pichiales</taxon>
        <taxon>Pichiaceae</taxon>
        <taxon>Ogataea</taxon>
    </lineage>
</organism>
<accession>A0A9P8T135</accession>
<evidence type="ECO:0000256" key="2">
    <source>
        <dbReference type="PROSITE-ProRule" id="PRU00192"/>
    </source>
</evidence>
<dbReference type="GeneID" id="70238332"/>
<evidence type="ECO:0000256" key="1">
    <source>
        <dbReference type="ARBA" id="ARBA00022443"/>
    </source>
</evidence>
<dbReference type="Proteomes" id="UP000769157">
    <property type="component" value="Unassembled WGS sequence"/>
</dbReference>
<protein>
    <recommendedName>
        <fullName evidence="4">SH3 domain-containing protein</fullName>
    </recommendedName>
</protein>